<evidence type="ECO:0000313" key="2">
    <source>
        <dbReference type="Proteomes" id="UP000183053"/>
    </source>
</evidence>
<organism evidence="1 2">
    <name type="scientific">Tsukamurella pulmonis</name>
    <dbReference type="NCBI Taxonomy" id="47312"/>
    <lineage>
        <taxon>Bacteria</taxon>
        <taxon>Bacillati</taxon>
        <taxon>Actinomycetota</taxon>
        <taxon>Actinomycetes</taxon>
        <taxon>Mycobacteriales</taxon>
        <taxon>Tsukamurellaceae</taxon>
        <taxon>Tsukamurella</taxon>
    </lineage>
</organism>
<evidence type="ECO:0000313" key="1">
    <source>
        <dbReference type="EMBL" id="SDR10287.1"/>
    </source>
</evidence>
<gene>
    <name evidence="1" type="ORF">SAMN04489765_3218</name>
</gene>
<keyword evidence="2" id="KW-1185">Reference proteome</keyword>
<name>A0A1H1GAW1_9ACTN</name>
<sequence length="227" mass="25161">MEIAVDDFNREAARIHAEYGIAISPERVFNTPENSGLEQYIEVAIGIVAGKRPVAVYGSDSRRWTGAQSPRQVLALHEAAGDNTIDYLTQMALNIEVIKAKQDDLDRSLKKRCLRPNINGKPCQMRPLYQAGVGHQDGFGCWRHATDKEKRDLEESRISIEFKTSCPGCKARAGETCSIPTEGHLTPAQAGLKMVDGEWPRVRVLGGADIHVPRIELIHPRVLEPAE</sequence>
<dbReference type="Proteomes" id="UP000183053">
    <property type="component" value="Unassembled WGS sequence"/>
</dbReference>
<proteinExistence type="predicted"/>
<reference evidence="2" key="1">
    <citation type="submission" date="2016-10" db="EMBL/GenBank/DDBJ databases">
        <authorList>
            <person name="Varghese N."/>
            <person name="Submissions S."/>
        </authorList>
    </citation>
    <scope>NUCLEOTIDE SEQUENCE [LARGE SCALE GENOMIC DNA]</scope>
    <source>
        <strain evidence="2">DSM 44142</strain>
    </source>
</reference>
<protein>
    <submittedName>
        <fullName evidence="1">Uncharacterized protein</fullName>
    </submittedName>
</protein>
<dbReference type="EMBL" id="FNLF01000002">
    <property type="protein sequence ID" value="SDR10287.1"/>
    <property type="molecule type" value="Genomic_DNA"/>
</dbReference>
<accession>A0A1H1GAW1</accession>
<dbReference type="AlphaFoldDB" id="A0A1H1GAW1"/>